<feature type="transmembrane region" description="Helical" evidence="1">
    <location>
        <begin position="12"/>
        <end position="31"/>
    </location>
</feature>
<comment type="caution">
    <text evidence="3">The sequence shown here is derived from an EMBL/GenBank/DDBJ whole genome shotgun (WGS) entry which is preliminary data.</text>
</comment>
<keyword evidence="1" id="KW-0472">Membrane</keyword>
<name>A0A323T5X4_9BACI</name>
<dbReference type="EMBL" id="PDOD01000006">
    <property type="protein sequence ID" value="PYZ91671.1"/>
    <property type="molecule type" value="Genomic_DNA"/>
</dbReference>
<feature type="domain" description="VTT" evidence="2">
    <location>
        <begin position="67"/>
        <end position="183"/>
    </location>
</feature>
<keyword evidence="1" id="KW-1133">Transmembrane helix</keyword>
<evidence type="ECO:0000259" key="2">
    <source>
        <dbReference type="Pfam" id="PF09335"/>
    </source>
</evidence>
<evidence type="ECO:0000256" key="1">
    <source>
        <dbReference type="SAM" id="Phobius"/>
    </source>
</evidence>
<dbReference type="OrthoDB" id="9812980at2"/>
<feature type="transmembrane region" description="Helical" evidence="1">
    <location>
        <begin position="162"/>
        <end position="184"/>
    </location>
</feature>
<dbReference type="InterPro" id="IPR032816">
    <property type="entry name" value="VTT_dom"/>
</dbReference>
<dbReference type="Pfam" id="PF09335">
    <property type="entry name" value="VTT_dom"/>
    <property type="match status" value="1"/>
</dbReference>
<feature type="transmembrane region" description="Helical" evidence="1">
    <location>
        <begin position="86"/>
        <end position="108"/>
    </location>
</feature>
<accession>A0A323T5X4</accession>
<dbReference type="PANTHER" id="PTHR46826:SF1">
    <property type="entry name" value="TVP38_TMEM64 FAMILY MEMBRANE PROTEIN YDJX"/>
    <property type="match status" value="1"/>
</dbReference>
<feature type="transmembrane region" description="Helical" evidence="1">
    <location>
        <begin position="196"/>
        <end position="218"/>
    </location>
</feature>
<organism evidence="3 4">
    <name type="scientific">Salipaludibacillus keqinensis</name>
    <dbReference type="NCBI Taxonomy" id="2045207"/>
    <lineage>
        <taxon>Bacteria</taxon>
        <taxon>Bacillati</taxon>
        <taxon>Bacillota</taxon>
        <taxon>Bacilli</taxon>
        <taxon>Bacillales</taxon>
        <taxon>Bacillaceae</taxon>
    </lineage>
</organism>
<reference evidence="3 4" key="1">
    <citation type="submission" date="2017-10" db="EMBL/GenBank/DDBJ databases">
        <title>Bacillus sp. nov., a halophilic bacterium isolated from a Keqin Lake.</title>
        <authorList>
            <person name="Wang H."/>
        </authorList>
    </citation>
    <scope>NUCLEOTIDE SEQUENCE [LARGE SCALE GENOMIC DNA]</scope>
    <source>
        <strain evidence="3 4">KQ-12</strain>
    </source>
</reference>
<dbReference type="AlphaFoldDB" id="A0A323T5X4"/>
<dbReference type="RefSeq" id="WP_110611941.1">
    <property type="nucleotide sequence ID" value="NZ_PDOD01000006.1"/>
</dbReference>
<proteinExistence type="predicted"/>
<evidence type="ECO:0000313" key="4">
    <source>
        <dbReference type="Proteomes" id="UP000248214"/>
    </source>
</evidence>
<feature type="transmembrane region" description="Helical" evidence="1">
    <location>
        <begin position="52"/>
        <end position="80"/>
    </location>
</feature>
<gene>
    <name evidence="3" type="ORF">CR194_18760</name>
</gene>
<protein>
    <recommendedName>
        <fullName evidence="2">VTT domain-containing protein</fullName>
    </recommendedName>
</protein>
<sequence>MSAKNKSAIKLVSLIAAIGTVLFIAWQTGLVNRLQDVTAMQEFINSFGMLGYLIFIIVFIAVAVFMLPGAVLTIVAGITFGSVVGGILALIGATLGAAAAFLVAKYLARDMIVKKFKGNAIFDKVDKGVEENGISFLILTRLVPVFPYNVQNYAYGLTSLNFVKYTAVSFVTMAPGAFIYAYMAGQIVREGISMNLMMQFAGAGVVLFLVSLIPKYLAKKKGIDMNELKKTS</sequence>
<dbReference type="InterPro" id="IPR053240">
    <property type="entry name" value="VTT_domain"/>
</dbReference>
<keyword evidence="4" id="KW-1185">Reference proteome</keyword>
<dbReference type="Proteomes" id="UP000248214">
    <property type="component" value="Unassembled WGS sequence"/>
</dbReference>
<dbReference type="PANTHER" id="PTHR46826">
    <property type="match status" value="1"/>
</dbReference>
<evidence type="ECO:0000313" key="3">
    <source>
        <dbReference type="EMBL" id="PYZ91671.1"/>
    </source>
</evidence>
<keyword evidence="1" id="KW-0812">Transmembrane</keyword>